<keyword evidence="3" id="KW-1185">Reference proteome</keyword>
<dbReference type="STRING" id="1121298.SAMN05444401_3559"/>
<sequence>MNRYTQEQQIAEWLREYNSYKAGIENLTETLNDLSEEGLGINYDKDPSGPTNKFNSRVENVVIKIDKLNIKHRIKIMTNIVNSVDRALASLTDIQRKIIISRCIEGKYYYQFCYQLCISERTARRIKKEALHQMSIVIFGKE</sequence>
<organism evidence="2 3">
    <name type="scientific">Clostridium amylolyticum</name>
    <dbReference type="NCBI Taxonomy" id="1121298"/>
    <lineage>
        <taxon>Bacteria</taxon>
        <taxon>Bacillati</taxon>
        <taxon>Bacillota</taxon>
        <taxon>Clostridia</taxon>
        <taxon>Eubacteriales</taxon>
        <taxon>Clostridiaceae</taxon>
        <taxon>Clostridium</taxon>
    </lineage>
</organism>
<dbReference type="Proteomes" id="UP000184080">
    <property type="component" value="Unassembled WGS sequence"/>
</dbReference>
<proteinExistence type="predicted"/>
<dbReference type="SUPFAM" id="SSF88659">
    <property type="entry name" value="Sigma3 and sigma4 domains of RNA polymerase sigma factors"/>
    <property type="match status" value="1"/>
</dbReference>
<evidence type="ECO:0008006" key="4">
    <source>
        <dbReference type="Google" id="ProtNLM"/>
    </source>
</evidence>
<evidence type="ECO:0000313" key="2">
    <source>
        <dbReference type="EMBL" id="SHJ64592.1"/>
    </source>
</evidence>
<dbReference type="EMBL" id="FQZO01000006">
    <property type="protein sequence ID" value="SHJ64592.1"/>
    <property type="molecule type" value="Genomic_DNA"/>
</dbReference>
<reference evidence="2 3" key="1">
    <citation type="submission" date="2016-11" db="EMBL/GenBank/DDBJ databases">
        <authorList>
            <person name="Jaros S."/>
            <person name="Januszkiewicz K."/>
            <person name="Wedrychowicz H."/>
        </authorList>
    </citation>
    <scope>NUCLEOTIDE SEQUENCE [LARGE SCALE GENOMIC DNA]</scope>
    <source>
        <strain evidence="2 3">DSM 21864</strain>
    </source>
</reference>
<dbReference type="RefSeq" id="WP_073009834.1">
    <property type="nucleotide sequence ID" value="NZ_FQZO01000006.1"/>
</dbReference>
<dbReference type="OrthoDB" id="1911210at2"/>
<dbReference type="InterPro" id="IPR013324">
    <property type="entry name" value="RNA_pol_sigma_r3/r4-like"/>
</dbReference>
<evidence type="ECO:0000313" key="3">
    <source>
        <dbReference type="Proteomes" id="UP000184080"/>
    </source>
</evidence>
<gene>
    <name evidence="2" type="ORF">SAMN05444401_3559</name>
</gene>
<evidence type="ECO:0000256" key="1">
    <source>
        <dbReference type="SAM" id="Coils"/>
    </source>
</evidence>
<dbReference type="InterPro" id="IPR036388">
    <property type="entry name" value="WH-like_DNA-bd_sf"/>
</dbReference>
<name>A0A1M6L0D0_9CLOT</name>
<accession>A0A1M6L0D0</accession>
<dbReference type="Gene3D" id="1.10.10.10">
    <property type="entry name" value="Winged helix-like DNA-binding domain superfamily/Winged helix DNA-binding domain"/>
    <property type="match status" value="1"/>
</dbReference>
<dbReference type="AlphaFoldDB" id="A0A1M6L0D0"/>
<protein>
    <recommendedName>
        <fullName evidence="4">Phage transcriptional activator, RinA family</fullName>
    </recommendedName>
</protein>
<keyword evidence="1" id="KW-0175">Coiled coil</keyword>
<feature type="coiled-coil region" evidence="1">
    <location>
        <begin position="10"/>
        <end position="37"/>
    </location>
</feature>